<dbReference type="SUPFAM" id="SSF111384">
    <property type="entry name" value="OmpH-like"/>
    <property type="match status" value="1"/>
</dbReference>
<dbReference type="SMART" id="SM00935">
    <property type="entry name" value="OmpH"/>
    <property type="match status" value="1"/>
</dbReference>
<accession>A0A7W8MSA3</accession>
<dbReference type="GO" id="GO:0050821">
    <property type="term" value="P:protein stabilization"/>
    <property type="evidence" value="ECO:0007669"/>
    <property type="project" value="TreeGrafter"/>
</dbReference>
<dbReference type="GO" id="GO:0005829">
    <property type="term" value="C:cytosol"/>
    <property type="evidence" value="ECO:0007669"/>
    <property type="project" value="TreeGrafter"/>
</dbReference>
<evidence type="ECO:0000256" key="3">
    <source>
        <dbReference type="SAM" id="MobiDB-lite"/>
    </source>
</evidence>
<dbReference type="PANTHER" id="PTHR35089:SF1">
    <property type="entry name" value="CHAPERONE PROTEIN SKP"/>
    <property type="match status" value="1"/>
</dbReference>
<reference evidence="5" key="1">
    <citation type="submission" date="2020-08" db="EMBL/GenBank/DDBJ databases">
        <title>Genomic Encyclopedia of Type Strains, Phase IV (KMG-V): Genome sequencing to study the core and pangenomes of soil and plant-associated prokaryotes.</title>
        <authorList>
            <person name="Whitman W."/>
        </authorList>
    </citation>
    <scope>NUCLEOTIDE SEQUENCE [LARGE SCALE GENOMIC DNA]</scope>
    <source>
        <strain evidence="5">M8UP27</strain>
    </source>
</reference>
<comment type="caution">
    <text evidence="5">The sequence shown here is derived from an EMBL/GenBank/DDBJ whole genome shotgun (WGS) entry which is preliminary data.</text>
</comment>
<organism evidence="5 6">
    <name type="scientific">Tunturiibacter empetritectus</name>
    <dbReference type="NCBI Taxonomy" id="3069691"/>
    <lineage>
        <taxon>Bacteria</taxon>
        <taxon>Pseudomonadati</taxon>
        <taxon>Acidobacteriota</taxon>
        <taxon>Terriglobia</taxon>
        <taxon>Terriglobales</taxon>
        <taxon>Acidobacteriaceae</taxon>
        <taxon>Tunturiibacter</taxon>
    </lineage>
</organism>
<comment type="similarity">
    <text evidence="1">Belongs to the Skp family.</text>
</comment>
<dbReference type="PANTHER" id="PTHR35089">
    <property type="entry name" value="CHAPERONE PROTEIN SKP"/>
    <property type="match status" value="1"/>
</dbReference>
<feature type="region of interest" description="Disordered" evidence="3">
    <location>
        <begin position="205"/>
        <end position="236"/>
    </location>
</feature>
<protein>
    <submittedName>
        <fullName evidence="5">Outer membrane protein</fullName>
    </submittedName>
</protein>
<proteinExistence type="inferred from homology"/>
<feature type="signal peptide" evidence="4">
    <location>
        <begin position="1"/>
        <end position="21"/>
    </location>
</feature>
<dbReference type="InterPro" id="IPR005632">
    <property type="entry name" value="Chaperone_Skp"/>
</dbReference>
<dbReference type="GO" id="GO:0051082">
    <property type="term" value="F:unfolded protein binding"/>
    <property type="evidence" value="ECO:0007669"/>
    <property type="project" value="InterPro"/>
</dbReference>
<evidence type="ECO:0000256" key="4">
    <source>
        <dbReference type="SAM" id="SignalP"/>
    </source>
</evidence>
<feature type="chain" id="PRO_5031278448" evidence="4">
    <location>
        <begin position="22"/>
        <end position="236"/>
    </location>
</feature>
<keyword evidence="6" id="KW-1185">Reference proteome</keyword>
<evidence type="ECO:0000313" key="5">
    <source>
        <dbReference type="EMBL" id="MBB5318761.1"/>
    </source>
</evidence>
<dbReference type="Pfam" id="PF03938">
    <property type="entry name" value="OmpH"/>
    <property type="match status" value="1"/>
</dbReference>
<evidence type="ECO:0000256" key="1">
    <source>
        <dbReference type="ARBA" id="ARBA00009091"/>
    </source>
</evidence>
<name>A0A7W8MSA3_9BACT</name>
<feature type="compositionally biased region" description="Low complexity" evidence="3">
    <location>
        <begin position="218"/>
        <end position="236"/>
    </location>
</feature>
<keyword evidence="2 4" id="KW-0732">Signal</keyword>
<evidence type="ECO:0000313" key="6">
    <source>
        <dbReference type="Proteomes" id="UP000568106"/>
    </source>
</evidence>
<dbReference type="Gene3D" id="3.30.910.20">
    <property type="entry name" value="Skp domain"/>
    <property type="match status" value="1"/>
</dbReference>
<dbReference type="Proteomes" id="UP000568106">
    <property type="component" value="Unassembled WGS sequence"/>
</dbReference>
<dbReference type="InterPro" id="IPR024930">
    <property type="entry name" value="Skp_dom_sf"/>
</dbReference>
<sequence length="236" mass="24298">MNRTFALVTALAAGMTSAAGVAQIAGTPAAPAAAPTQTAPAPAPAPAPVAPHAVPAKIATIEFEQVAAATNEGQRALQALQKKYEPKGAELQAKAQEIDTLKKQLQSAPATLTESERASKLRTIDTKEKQLQRDGEDAQQAVAGEQQQVIGVVAKKLAPVVKKYVEDNGYTMLLDITGQQGGSMSVLWTSEGTDISRAVLDAYNASSGVAPPTPSAPSPAAHPHASAAQKPALPKQ</sequence>
<dbReference type="EMBL" id="JACHDY010000005">
    <property type="protein sequence ID" value="MBB5318761.1"/>
    <property type="molecule type" value="Genomic_DNA"/>
</dbReference>
<gene>
    <name evidence="5" type="ORF">HDF09_003460</name>
</gene>
<dbReference type="AlphaFoldDB" id="A0A7W8MSA3"/>
<evidence type="ECO:0000256" key="2">
    <source>
        <dbReference type="ARBA" id="ARBA00022729"/>
    </source>
</evidence>